<dbReference type="PANTHER" id="PTHR33985">
    <property type="entry name" value="OS02G0491300 PROTEIN-RELATED"/>
    <property type="match status" value="1"/>
</dbReference>
<comment type="caution">
    <text evidence="5">The sequence shown here is derived from an EMBL/GenBank/DDBJ whole genome shotgun (WGS) entry which is preliminary data.</text>
</comment>
<dbReference type="Proteomes" id="UP001419268">
    <property type="component" value="Unassembled WGS sequence"/>
</dbReference>
<reference evidence="5 6" key="1">
    <citation type="submission" date="2024-01" db="EMBL/GenBank/DDBJ databases">
        <title>Genome assemblies of Stephania.</title>
        <authorList>
            <person name="Yang L."/>
        </authorList>
    </citation>
    <scope>NUCLEOTIDE SEQUENCE [LARGE SCALE GENOMIC DNA]</scope>
    <source>
        <strain evidence="5">JXDWG</strain>
        <tissue evidence="5">Leaf</tissue>
    </source>
</reference>
<dbReference type="Pfam" id="PF02469">
    <property type="entry name" value="Fasciclin"/>
    <property type="match status" value="1"/>
</dbReference>
<dbReference type="Gene3D" id="2.30.180.10">
    <property type="entry name" value="FAS1 domain"/>
    <property type="match status" value="1"/>
</dbReference>
<keyword evidence="2" id="KW-0472">Membrane</keyword>
<dbReference type="PANTHER" id="PTHR33985:SF29">
    <property type="entry name" value="FAS1 DOMAIN-CONTAINING PROTEIN"/>
    <property type="match status" value="1"/>
</dbReference>
<dbReference type="PROSITE" id="PS50213">
    <property type="entry name" value="FAS1"/>
    <property type="match status" value="1"/>
</dbReference>
<sequence>MAFKSLVTFLVSLYLSVVKDFSSHPTHGVAQLDKVSQVLFNAGYKDMSRVIQSNFPTLLADHGFNKTSGLTIFCPSDYAFARKGFTPAQPPPLGLLEYHVVPRKLEKEDLESSIRGGSEIDTLLPRHPLVVTTNRRVASLNEIEIVEWDVYNDGHVIVHGVNWFFDPSYDTTEYYSSCYACYMFICVLIVAPICFALPFIFGGPAGFIAAACIVFSLARVLLYWSSASRLSSSSLQTPFTTASLPKIRRHHRRHDLPRGVAAAALYLPLIQSKIL</sequence>
<dbReference type="EMBL" id="JBBNAG010000010">
    <property type="protein sequence ID" value="KAK9100029.1"/>
    <property type="molecule type" value="Genomic_DNA"/>
</dbReference>
<keyword evidence="2" id="KW-1133">Transmembrane helix</keyword>
<evidence type="ECO:0000256" key="1">
    <source>
        <dbReference type="ARBA" id="ARBA00007843"/>
    </source>
</evidence>
<organism evidence="5 6">
    <name type="scientific">Stephania cephalantha</name>
    <dbReference type="NCBI Taxonomy" id="152367"/>
    <lineage>
        <taxon>Eukaryota</taxon>
        <taxon>Viridiplantae</taxon>
        <taxon>Streptophyta</taxon>
        <taxon>Embryophyta</taxon>
        <taxon>Tracheophyta</taxon>
        <taxon>Spermatophyta</taxon>
        <taxon>Magnoliopsida</taxon>
        <taxon>Ranunculales</taxon>
        <taxon>Menispermaceae</taxon>
        <taxon>Menispermoideae</taxon>
        <taxon>Cissampelideae</taxon>
        <taxon>Stephania</taxon>
    </lineage>
</organism>
<keyword evidence="2" id="KW-0812">Transmembrane</keyword>
<dbReference type="SUPFAM" id="SSF82153">
    <property type="entry name" value="FAS1 domain"/>
    <property type="match status" value="1"/>
</dbReference>
<name>A0AAP0F3P5_9MAGN</name>
<evidence type="ECO:0000259" key="4">
    <source>
        <dbReference type="PROSITE" id="PS50213"/>
    </source>
</evidence>
<keyword evidence="6" id="KW-1185">Reference proteome</keyword>
<feature type="transmembrane region" description="Helical" evidence="2">
    <location>
        <begin position="179"/>
        <end position="201"/>
    </location>
</feature>
<evidence type="ECO:0000256" key="3">
    <source>
        <dbReference type="SAM" id="SignalP"/>
    </source>
</evidence>
<feature type="signal peptide" evidence="3">
    <location>
        <begin position="1"/>
        <end position="20"/>
    </location>
</feature>
<evidence type="ECO:0000256" key="2">
    <source>
        <dbReference type="SAM" id="Phobius"/>
    </source>
</evidence>
<dbReference type="AlphaFoldDB" id="A0AAP0F3P5"/>
<proteinExistence type="inferred from homology"/>
<gene>
    <name evidence="5" type="ORF">Scep_023459</name>
</gene>
<dbReference type="SMART" id="SM00554">
    <property type="entry name" value="FAS1"/>
    <property type="match status" value="1"/>
</dbReference>
<dbReference type="InterPro" id="IPR052806">
    <property type="entry name" value="Fasciclin-like_AGP"/>
</dbReference>
<dbReference type="InterPro" id="IPR036378">
    <property type="entry name" value="FAS1_dom_sf"/>
</dbReference>
<keyword evidence="3" id="KW-0732">Signal</keyword>
<evidence type="ECO:0000313" key="6">
    <source>
        <dbReference type="Proteomes" id="UP001419268"/>
    </source>
</evidence>
<feature type="domain" description="FAS1" evidence="4">
    <location>
        <begin position="31"/>
        <end position="169"/>
    </location>
</feature>
<feature type="transmembrane region" description="Helical" evidence="2">
    <location>
        <begin position="207"/>
        <end position="224"/>
    </location>
</feature>
<comment type="similarity">
    <text evidence="1">Belongs to the fasciclin-like AGP family.</text>
</comment>
<accession>A0AAP0F3P5</accession>
<feature type="chain" id="PRO_5042963218" description="FAS1 domain-containing protein" evidence="3">
    <location>
        <begin position="21"/>
        <end position="275"/>
    </location>
</feature>
<evidence type="ECO:0000313" key="5">
    <source>
        <dbReference type="EMBL" id="KAK9100029.1"/>
    </source>
</evidence>
<dbReference type="InterPro" id="IPR000782">
    <property type="entry name" value="FAS1_domain"/>
</dbReference>
<protein>
    <recommendedName>
        <fullName evidence="4">FAS1 domain-containing protein</fullName>
    </recommendedName>
</protein>